<dbReference type="PROSITE" id="PS51186">
    <property type="entry name" value="GNAT"/>
    <property type="match status" value="1"/>
</dbReference>
<accession>A0A223RS64</accession>
<protein>
    <submittedName>
        <fullName evidence="2">N-acetyltransferase</fullName>
    </submittedName>
</protein>
<dbReference type="Proteomes" id="UP000215043">
    <property type="component" value="Chromosome"/>
</dbReference>
<dbReference type="KEGG" id="aey:CDG81_10835"/>
<dbReference type="EMBL" id="CP022752">
    <property type="protein sequence ID" value="ASU78691.1"/>
    <property type="molecule type" value="Genomic_DNA"/>
</dbReference>
<dbReference type="InterPro" id="IPR000182">
    <property type="entry name" value="GNAT_dom"/>
</dbReference>
<proteinExistence type="predicted"/>
<dbReference type="InterPro" id="IPR016181">
    <property type="entry name" value="Acyl_CoA_acyltransferase"/>
</dbReference>
<organism evidence="2 3">
    <name type="scientific">Actinopolyspora erythraea</name>
    <dbReference type="NCBI Taxonomy" id="414996"/>
    <lineage>
        <taxon>Bacteria</taxon>
        <taxon>Bacillati</taxon>
        <taxon>Actinomycetota</taxon>
        <taxon>Actinomycetes</taxon>
        <taxon>Actinopolysporales</taxon>
        <taxon>Actinopolysporaceae</taxon>
        <taxon>Actinopolyspora</taxon>
    </lineage>
</organism>
<dbReference type="GO" id="GO:0016747">
    <property type="term" value="F:acyltransferase activity, transferring groups other than amino-acyl groups"/>
    <property type="evidence" value="ECO:0007669"/>
    <property type="project" value="InterPro"/>
</dbReference>
<keyword evidence="2" id="KW-0808">Transferase</keyword>
<dbReference type="InterPro" id="IPR052523">
    <property type="entry name" value="Trichothecene_AcTrans"/>
</dbReference>
<dbReference type="PANTHER" id="PTHR42791:SF1">
    <property type="entry name" value="N-ACETYLTRANSFERASE DOMAIN-CONTAINING PROTEIN"/>
    <property type="match status" value="1"/>
</dbReference>
<dbReference type="OrthoDB" id="7057833at2"/>
<dbReference type="SUPFAM" id="SSF55729">
    <property type="entry name" value="Acyl-CoA N-acyltransferases (Nat)"/>
    <property type="match status" value="1"/>
</dbReference>
<evidence type="ECO:0000313" key="3">
    <source>
        <dbReference type="Proteomes" id="UP000215043"/>
    </source>
</evidence>
<name>A0A223RS64_9ACTN</name>
<evidence type="ECO:0000259" key="1">
    <source>
        <dbReference type="PROSITE" id="PS51186"/>
    </source>
</evidence>
<dbReference type="Pfam" id="PF00583">
    <property type="entry name" value="Acetyltransf_1"/>
    <property type="match status" value="1"/>
</dbReference>
<dbReference type="AlphaFoldDB" id="A0A223RS64"/>
<sequence>MGSPCFVPPRVLGPSRVGCGGDPVVVAGSAASGWPRSGLLELVAFGRRWQGDHGRCSLRLGDRHSRGAVSPCSARFDVYFEERSLVSVSPVRPATRADVGAAVRTLGRAFADYPWTRHTIAADEHQRRLEAFQELFVSRIGLEHGRVWVTEDCEAVSVWTTPDSTEVGAVFTELAPRFAELAGDRVPFAEEAERAMSPHRPQEPVWFLGTVGVDPGHQGKGLGSAVIRPGLEEADRVGATAFLETSLEHNVRFYQRLGFVITADVRLPGGGPRTWCMTRPPH</sequence>
<evidence type="ECO:0000313" key="2">
    <source>
        <dbReference type="EMBL" id="ASU78691.1"/>
    </source>
</evidence>
<dbReference type="Gene3D" id="3.40.630.30">
    <property type="match status" value="1"/>
</dbReference>
<dbReference type="PANTHER" id="PTHR42791">
    <property type="entry name" value="GNAT FAMILY ACETYLTRANSFERASE"/>
    <property type="match status" value="1"/>
</dbReference>
<feature type="domain" description="N-acetyltransferase" evidence="1">
    <location>
        <begin position="143"/>
        <end position="282"/>
    </location>
</feature>
<gene>
    <name evidence="2" type="ORF">CDG81_10835</name>
</gene>
<reference evidence="2 3" key="1">
    <citation type="submission" date="2017-08" db="EMBL/GenBank/DDBJ databases">
        <title>The complete genome sequence of moderately halophilic actinomycete Actinopolyspora erythraea YIM 90600, the producer of novel erythromycin, novel actinopolysporins A-C and tubercidin.</title>
        <authorList>
            <person name="Yin M."/>
            <person name="Tang S."/>
        </authorList>
    </citation>
    <scope>NUCLEOTIDE SEQUENCE [LARGE SCALE GENOMIC DNA]</scope>
    <source>
        <strain evidence="2 3">YIM 90600</strain>
    </source>
</reference>
<dbReference type="CDD" id="cd04301">
    <property type="entry name" value="NAT_SF"/>
    <property type="match status" value="1"/>
</dbReference>